<evidence type="ECO:0000313" key="3">
    <source>
        <dbReference type="Proteomes" id="UP000575469"/>
    </source>
</evidence>
<protein>
    <submittedName>
        <fullName evidence="2">Uncharacterized protein</fullName>
    </submittedName>
</protein>
<dbReference type="RefSeq" id="WP_169341811.1">
    <property type="nucleotide sequence ID" value="NZ_JABBZM010000038.1"/>
</dbReference>
<feature type="region of interest" description="Disordered" evidence="1">
    <location>
        <begin position="143"/>
        <end position="170"/>
    </location>
</feature>
<dbReference type="EMBL" id="JABBZM010000038">
    <property type="protein sequence ID" value="NMV41763.1"/>
    <property type="molecule type" value="Genomic_DNA"/>
</dbReference>
<comment type="caution">
    <text evidence="2">The sequence shown here is derived from an EMBL/GenBank/DDBJ whole genome shotgun (WGS) entry which is preliminary data.</text>
</comment>
<feature type="compositionally biased region" description="Basic and acidic residues" evidence="1">
    <location>
        <begin position="155"/>
        <end position="170"/>
    </location>
</feature>
<evidence type="ECO:0000313" key="2">
    <source>
        <dbReference type="EMBL" id="NMV41763.1"/>
    </source>
</evidence>
<organism evidence="2 3">
    <name type="scientific">Ralstonia insidiosa</name>
    <dbReference type="NCBI Taxonomy" id="190721"/>
    <lineage>
        <taxon>Bacteria</taxon>
        <taxon>Pseudomonadati</taxon>
        <taxon>Pseudomonadota</taxon>
        <taxon>Betaproteobacteria</taxon>
        <taxon>Burkholderiales</taxon>
        <taxon>Burkholderiaceae</taxon>
        <taxon>Ralstonia</taxon>
    </lineage>
</organism>
<reference evidence="2 3" key="1">
    <citation type="submission" date="2020-04" db="EMBL/GenBank/DDBJ databases">
        <title>Ralstonia insidiosa genome sequencing and assembly.</title>
        <authorList>
            <person name="Martins R.C.R."/>
            <person name="Perdigao-Neto L.V."/>
            <person name="Levin A.S.S."/>
            <person name="Costa S.F."/>
        </authorList>
    </citation>
    <scope>NUCLEOTIDE SEQUENCE [LARGE SCALE GENOMIC DNA]</scope>
    <source>
        <strain evidence="2 3">5047</strain>
    </source>
</reference>
<feature type="compositionally biased region" description="Polar residues" evidence="1">
    <location>
        <begin position="143"/>
        <end position="154"/>
    </location>
</feature>
<dbReference type="Proteomes" id="UP000575469">
    <property type="component" value="Unassembled WGS sequence"/>
</dbReference>
<proteinExistence type="predicted"/>
<gene>
    <name evidence="2" type="ORF">HGR00_27995</name>
</gene>
<dbReference type="AlphaFoldDB" id="A0A848P987"/>
<accession>A0A848P987</accession>
<name>A0A848P987_9RALS</name>
<evidence type="ECO:0000256" key="1">
    <source>
        <dbReference type="SAM" id="MobiDB-lite"/>
    </source>
</evidence>
<sequence length="170" mass="19407">MSDFLKYTTGLAVLDKLDTQGNTIDRQNKALKEQGVALEEAQNKAGMEEAAWEFERRRRVELEKEVKQYKMLLSKPLHEIAAQNDNFRSAYEKQQEMMADWIISQRAFREIAMKYGAMAGKTPEEIKAEGAAAEQTILDGQSQFGNTISDVNKTTLERKKAREEKQAQSK</sequence>